<dbReference type="Proteomes" id="UP000281391">
    <property type="component" value="Chromosome"/>
</dbReference>
<gene>
    <name evidence="2" type="ORF">NCTC11214_05116</name>
</gene>
<dbReference type="AlphaFoldDB" id="A0A3S5D834"/>
<reference evidence="2 3" key="1">
    <citation type="submission" date="2018-12" db="EMBL/GenBank/DDBJ databases">
        <authorList>
            <consortium name="Pathogen Informatics"/>
        </authorList>
    </citation>
    <scope>NUCLEOTIDE SEQUENCE [LARGE SCALE GENOMIC DNA]</scope>
    <source>
        <strain evidence="2 3">NCTC11214</strain>
    </source>
</reference>
<accession>A0A3S5D834</accession>
<evidence type="ECO:0000313" key="3">
    <source>
        <dbReference type="Proteomes" id="UP000281391"/>
    </source>
</evidence>
<feature type="transmembrane region" description="Helical" evidence="1">
    <location>
        <begin position="47"/>
        <end position="66"/>
    </location>
</feature>
<dbReference type="KEGG" id="sof:NCTC11214_05116"/>
<dbReference type="RefSeq" id="WP_241971986.1">
    <property type="nucleotide sequence ID" value="NZ_LR134117.1"/>
</dbReference>
<keyword evidence="1" id="KW-0472">Membrane</keyword>
<evidence type="ECO:0000313" key="2">
    <source>
        <dbReference type="EMBL" id="VDZ64712.1"/>
    </source>
</evidence>
<protein>
    <submittedName>
        <fullName evidence="2">ComEC family competence protein</fullName>
    </submittedName>
</protein>
<evidence type="ECO:0000256" key="1">
    <source>
        <dbReference type="SAM" id="Phobius"/>
    </source>
</evidence>
<keyword evidence="1" id="KW-0812">Transmembrane</keyword>
<proteinExistence type="predicted"/>
<name>A0A3S5D834_SEROD</name>
<sequence>MVGSQSNGWFGRFWPLPWLEQGWVRISSGLMQFSVLGWLSVAAWRFGWWRSYPTGCAALFLIFLVWRERPPEHRWRLEYVGCGPWFWRW</sequence>
<dbReference type="EMBL" id="LR134117">
    <property type="protein sequence ID" value="VDZ64712.1"/>
    <property type="molecule type" value="Genomic_DNA"/>
</dbReference>
<organism evidence="2 3">
    <name type="scientific">Serratia odorifera</name>
    <dbReference type="NCBI Taxonomy" id="618"/>
    <lineage>
        <taxon>Bacteria</taxon>
        <taxon>Pseudomonadati</taxon>
        <taxon>Pseudomonadota</taxon>
        <taxon>Gammaproteobacteria</taxon>
        <taxon>Enterobacterales</taxon>
        <taxon>Yersiniaceae</taxon>
        <taxon>Serratia</taxon>
    </lineage>
</organism>
<keyword evidence="1" id="KW-1133">Transmembrane helix</keyword>